<dbReference type="InterPro" id="IPR042186">
    <property type="entry name" value="FimD_plug_dom"/>
</dbReference>
<evidence type="ECO:0000313" key="13">
    <source>
        <dbReference type="Proteomes" id="UP001288620"/>
    </source>
</evidence>
<dbReference type="Pfam" id="PF00577">
    <property type="entry name" value="Usher"/>
    <property type="match status" value="1"/>
</dbReference>
<evidence type="ECO:0000256" key="1">
    <source>
        <dbReference type="ARBA" id="ARBA00004571"/>
    </source>
</evidence>
<keyword evidence="8 9" id="KW-0998">Cell outer membrane</keyword>
<evidence type="ECO:0000256" key="4">
    <source>
        <dbReference type="ARBA" id="ARBA00022452"/>
    </source>
</evidence>
<keyword evidence="4" id="KW-1134">Transmembrane beta strand</keyword>
<evidence type="ECO:0000256" key="8">
    <source>
        <dbReference type="ARBA" id="ARBA00023237"/>
    </source>
</evidence>
<gene>
    <name evidence="12" type="ORF">N4G40_07495</name>
</gene>
<dbReference type="Pfam" id="PF13953">
    <property type="entry name" value="PapC_C"/>
    <property type="match status" value="1"/>
</dbReference>
<evidence type="ECO:0000256" key="6">
    <source>
        <dbReference type="ARBA" id="ARBA00022729"/>
    </source>
</evidence>
<dbReference type="SUPFAM" id="SSF141729">
    <property type="entry name" value="FimD N-terminal domain-like"/>
    <property type="match status" value="1"/>
</dbReference>
<feature type="domain" description="PapC-like C-terminal" evidence="10">
    <location>
        <begin position="778"/>
        <end position="835"/>
    </location>
</feature>
<feature type="domain" description="PapC N-terminal" evidence="11">
    <location>
        <begin position="59"/>
        <end position="203"/>
    </location>
</feature>
<keyword evidence="7 9" id="KW-0472">Membrane</keyword>
<evidence type="ECO:0000256" key="2">
    <source>
        <dbReference type="ARBA" id="ARBA00008064"/>
    </source>
</evidence>
<evidence type="ECO:0000259" key="11">
    <source>
        <dbReference type="Pfam" id="PF13954"/>
    </source>
</evidence>
<reference evidence="13" key="1">
    <citation type="submission" date="2023-07" db="EMBL/GenBank/DDBJ databases">
        <title>Structural and functional analysis of rice phyllospheric bacteria for their antimicrobial properties and defense elicitation against blast disease.</title>
        <authorList>
            <person name="Sahu K.P."/>
            <person name="Asharani P."/>
            <person name="Kumar M."/>
            <person name="Reddy B."/>
            <person name="Kumar A."/>
        </authorList>
    </citation>
    <scope>NUCLEOTIDE SEQUENCE [LARGE SCALE GENOMIC DNA]</scope>
    <source>
        <strain evidence="13">OsEp_Plm_30P10</strain>
    </source>
</reference>
<evidence type="ECO:0000256" key="3">
    <source>
        <dbReference type="ARBA" id="ARBA00022448"/>
    </source>
</evidence>
<comment type="caution">
    <text evidence="12">The sequence shown here is derived from an EMBL/GenBank/DDBJ whole genome shotgun (WGS) entry which is preliminary data.</text>
</comment>
<keyword evidence="13" id="KW-1185">Reference proteome</keyword>
<dbReference type="Proteomes" id="UP001288620">
    <property type="component" value="Unassembled WGS sequence"/>
</dbReference>
<dbReference type="RefSeq" id="WP_322542133.1">
    <property type="nucleotide sequence ID" value="NZ_JAOBTT010000001.1"/>
</dbReference>
<organism evidence="12 13">
    <name type="scientific">Pantoea eucrina</name>
    <dbReference type="NCBI Taxonomy" id="472693"/>
    <lineage>
        <taxon>Bacteria</taxon>
        <taxon>Pseudomonadati</taxon>
        <taxon>Pseudomonadota</taxon>
        <taxon>Gammaproteobacteria</taxon>
        <taxon>Enterobacterales</taxon>
        <taxon>Erwiniaceae</taxon>
        <taxon>Pantoea</taxon>
    </lineage>
</organism>
<keyword evidence="5 9" id="KW-0812">Transmembrane</keyword>
<protein>
    <submittedName>
        <fullName evidence="12">Fimbria/pilus outer membrane usher protein</fullName>
    </submittedName>
</protein>
<dbReference type="PANTHER" id="PTHR30451">
    <property type="entry name" value="OUTER MEMBRANE USHER PROTEIN"/>
    <property type="match status" value="1"/>
</dbReference>
<dbReference type="Gene3D" id="3.10.20.410">
    <property type="match status" value="1"/>
</dbReference>
<proteinExistence type="inferred from homology"/>
<keyword evidence="9" id="KW-1029">Fimbrium biogenesis</keyword>
<keyword evidence="3 9" id="KW-0813">Transport</keyword>
<dbReference type="Gene3D" id="2.60.40.3110">
    <property type="match status" value="1"/>
</dbReference>
<evidence type="ECO:0000259" key="10">
    <source>
        <dbReference type="Pfam" id="PF13953"/>
    </source>
</evidence>
<dbReference type="InterPro" id="IPR018030">
    <property type="entry name" value="Fimbrial_membr_usher_CS"/>
</dbReference>
<comment type="subcellular location">
    <subcellularLocation>
        <location evidence="1 9">Cell outer membrane</location>
        <topology evidence="1 9">Multi-pass membrane protein</topology>
    </subcellularLocation>
</comment>
<dbReference type="InterPro" id="IPR043142">
    <property type="entry name" value="PapC-like_C_sf"/>
</dbReference>
<evidence type="ECO:0000256" key="5">
    <source>
        <dbReference type="ARBA" id="ARBA00022692"/>
    </source>
</evidence>
<dbReference type="PANTHER" id="PTHR30451:SF10">
    <property type="entry name" value="OUTER MEMBRANE USHER PROTEIN YFCU-RELATED"/>
    <property type="match status" value="1"/>
</dbReference>
<dbReference type="PROSITE" id="PS01151">
    <property type="entry name" value="FIMBRIAL_USHER"/>
    <property type="match status" value="1"/>
</dbReference>
<dbReference type="Gene3D" id="2.60.40.2610">
    <property type="entry name" value="Outer membrane usher protein FimD, plug domain"/>
    <property type="match status" value="1"/>
</dbReference>
<dbReference type="InterPro" id="IPR025885">
    <property type="entry name" value="PapC_N"/>
</dbReference>
<accession>A0ABU5LDT8</accession>
<comment type="similarity">
    <text evidence="2 9">Belongs to the fimbrial export usher family.</text>
</comment>
<dbReference type="Gene3D" id="2.60.40.2070">
    <property type="match status" value="1"/>
</dbReference>
<dbReference type="Pfam" id="PF13954">
    <property type="entry name" value="PapC_N"/>
    <property type="match status" value="1"/>
</dbReference>
<dbReference type="InterPro" id="IPR000015">
    <property type="entry name" value="Fimb_usher"/>
</dbReference>
<evidence type="ECO:0000256" key="7">
    <source>
        <dbReference type="ARBA" id="ARBA00023136"/>
    </source>
</evidence>
<dbReference type="EMBL" id="JAOBTT010000001">
    <property type="protein sequence ID" value="MDZ7278118.1"/>
    <property type="molecule type" value="Genomic_DNA"/>
</dbReference>
<dbReference type="InterPro" id="IPR037224">
    <property type="entry name" value="PapC_N_sf"/>
</dbReference>
<evidence type="ECO:0000313" key="12">
    <source>
        <dbReference type="EMBL" id="MDZ7278118.1"/>
    </source>
</evidence>
<name>A0ABU5LDT8_9GAMM</name>
<keyword evidence="6" id="KW-0732">Signal</keyword>
<dbReference type="InterPro" id="IPR025949">
    <property type="entry name" value="PapC-like_C"/>
</dbReference>
<evidence type="ECO:0000256" key="9">
    <source>
        <dbReference type="RuleBase" id="RU003884"/>
    </source>
</evidence>
<sequence>MLIRNKVYSAVLNALGKTFREAVMKISDRLVFSTRLAIRMIAVEFVILFFSTALANDVQFNTDILDVSDRENINLNNFAKPGYVTPGTYPLIIKLNRRDLPEQNITFYSSDANSEISEACLTQQLVEQFALKPERQKDLLWQRQGQCLDTRSIPGMSVAAQMRNQTLVIGIPVDWLEYQADNWEPPSRWDDGIPGVIADYNLNLQAQRTRKIGKQYTASGNGLVGANVGPWRLRANWQGRYQQAPENQSKSQQFDWTSFYATRSLPEQHAKLTVGETVSNASLIDNFRFTGVSLASDTAMLPPGLRGYAPEITGVAQSNAKVTVSQQGRVLYETQVPPGPFRIQNLSDAVAGKLDVRIEEQGGSVQEYQVDTASIPYLTRPGQVRYTLSAGKPSSLEHRTNGPAFSAGEFSWGVSNGWSLLGGALLSAPYQSLTAGIGRDLLTLGALALDTTFTRAHFNTIDDQKGASVRLSYAKRFEESNSQITFAGYRFSERGFLSMNDYLGATESGRIVNNSKQLYTLSLSKAISDWNTTALVRWSHQTWWDKPPEDRYEASLSRYMDVGRFKNVSMQLGANHNASEKVRDSSVYFSVSMPWGANSTVNYSTSFVNDNAENRVGYFQRLNERDNWQLSAGLSNNKPSLSSYFTHAADSADLSANISTQPGGDTSLGFAAQGGMTATAEGGAFHRISVPGATRLMVDTDGVANVPVRGAGTATRSNAWGKAVITDVSSFLPSRASIDVDKLDDKTEAIRSVVNATLTEGAIGFRKFSVLAGDQSMAKITLPDGASPPFGAEVRNKRQQQTGLVGDNGEAYLSGLLPKGELLVEWGENDACKITLPESLPFTHEAMLDLLCTPIS</sequence>